<dbReference type="AlphaFoldDB" id="A0A453PQV0"/>
<dbReference type="InterPro" id="IPR009262">
    <property type="entry name" value="SLC35_F1/F2/F6"/>
</dbReference>
<evidence type="ECO:0000256" key="4">
    <source>
        <dbReference type="ARBA" id="ARBA00022692"/>
    </source>
</evidence>
<evidence type="ECO:0000256" key="3">
    <source>
        <dbReference type="ARBA" id="ARBA00022448"/>
    </source>
</evidence>
<keyword evidence="6 7" id="KW-0472">Membrane</keyword>
<keyword evidence="9" id="KW-1185">Reference proteome</keyword>
<dbReference type="PANTHER" id="PTHR14233:SF21">
    <property type="entry name" value="EAMA DOMAIN-CONTAINING PROTEIN"/>
    <property type="match status" value="1"/>
</dbReference>
<comment type="similarity">
    <text evidence="2">Belongs to the SLC35F solute transporter family.</text>
</comment>
<evidence type="ECO:0000256" key="1">
    <source>
        <dbReference type="ARBA" id="ARBA00004141"/>
    </source>
</evidence>
<reference evidence="9" key="2">
    <citation type="journal article" date="2017" name="Nat. Plants">
        <title>The Aegilops tauschii genome reveals multiple impacts of transposons.</title>
        <authorList>
            <person name="Zhao G."/>
            <person name="Zou C."/>
            <person name="Li K."/>
            <person name="Wang K."/>
            <person name="Li T."/>
            <person name="Gao L."/>
            <person name="Zhang X."/>
            <person name="Wang H."/>
            <person name="Yang Z."/>
            <person name="Liu X."/>
            <person name="Jiang W."/>
            <person name="Mao L."/>
            <person name="Kong X."/>
            <person name="Jiao Y."/>
            <person name="Jia J."/>
        </authorList>
    </citation>
    <scope>NUCLEOTIDE SEQUENCE [LARGE SCALE GENOMIC DNA]</scope>
    <source>
        <strain evidence="9">cv. AL8/78</strain>
    </source>
</reference>
<dbReference type="Proteomes" id="UP000015105">
    <property type="component" value="Chromosome 6D"/>
</dbReference>
<reference evidence="8" key="3">
    <citation type="journal article" date="2017" name="Nature">
        <title>Genome sequence of the progenitor of the wheat D genome Aegilops tauschii.</title>
        <authorList>
            <person name="Luo M.C."/>
            <person name="Gu Y.Q."/>
            <person name="Puiu D."/>
            <person name="Wang H."/>
            <person name="Twardziok S.O."/>
            <person name="Deal K.R."/>
            <person name="Huo N."/>
            <person name="Zhu T."/>
            <person name="Wang L."/>
            <person name="Wang Y."/>
            <person name="McGuire P.E."/>
            <person name="Liu S."/>
            <person name="Long H."/>
            <person name="Ramasamy R.K."/>
            <person name="Rodriguez J.C."/>
            <person name="Van S.L."/>
            <person name="Yuan L."/>
            <person name="Wang Z."/>
            <person name="Xia Z."/>
            <person name="Xiao L."/>
            <person name="Anderson O.D."/>
            <person name="Ouyang S."/>
            <person name="Liang Y."/>
            <person name="Zimin A.V."/>
            <person name="Pertea G."/>
            <person name="Qi P."/>
            <person name="Bennetzen J.L."/>
            <person name="Dai X."/>
            <person name="Dawson M.W."/>
            <person name="Muller H.G."/>
            <person name="Kugler K."/>
            <person name="Rivarola-Duarte L."/>
            <person name="Spannagl M."/>
            <person name="Mayer K.F.X."/>
            <person name="Lu F.H."/>
            <person name="Bevan M.W."/>
            <person name="Leroy P."/>
            <person name="Li P."/>
            <person name="You F.M."/>
            <person name="Sun Q."/>
            <person name="Liu Z."/>
            <person name="Lyons E."/>
            <person name="Wicker T."/>
            <person name="Salzberg S.L."/>
            <person name="Devos K.M."/>
            <person name="Dvorak J."/>
        </authorList>
    </citation>
    <scope>NUCLEOTIDE SEQUENCE [LARGE SCALE GENOMIC DNA]</scope>
    <source>
        <strain evidence="8">cv. AL8/78</strain>
    </source>
</reference>
<dbReference type="EnsemblPlants" id="AET6Gv20817400.7">
    <property type="protein sequence ID" value="AET6Gv20817400.7"/>
    <property type="gene ID" value="AET6Gv20817400"/>
</dbReference>
<evidence type="ECO:0000313" key="9">
    <source>
        <dbReference type="Proteomes" id="UP000015105"/>
    </source>
</evidence>
<dbReference type="GO" id="GO:0016020">
    <property type="term" value="C:membrane"/>
    <property type="evidence" value="ECO:0007669"/>
    <property type="project" value="UniProtKB-SubCell"/>
</dbReference>
<dbReference type="Gramene" id="AET6Gv20817400.7">
    <property type="protein sequence ID" value="AET6Gv20817400.7"/>
    <property type="gene ID" value="AET6Gv20817400"/>
</dbReference>
<comment type="subcellular location">
    <subcellularLocation>
        <location evidence="1">Membrane</location>
        <topology evidence="1">Multi-pass membrane protein</topology>
    </subcellularLocation>
</comment>
<dbReference type="STRING" id="200361.A0A453PQV0"/>
<keyword evidence="3" id="KW-0813">Transport</keyword>
<reference evidence="8" key="5">
    <citation type="journal article" date="2021" name="G3 (Bethesda)">
        <title>Aegilops tauschii genome assembly Aet v5.0 features greater sequence contiguity and improved annotation.</title>
        <authorList>
            <person name="Wang L."/>
            <person name="Zhu T."/>
            <person name="Rodriguez J.C."/>
            <person name="Deal K.R."/>
            <person name="Dubcovsky J."/>
            <person name="McGuire P.E."/>
            <person name="Lux T."/>
            <person name="Spannagl M."/>
            <person name="Mayer K.F.X."/>
            <person name="Baldrich P."/>
            <person name="Meyers B.C."/>
            <person name="Huo N."/>
            <person name="Gu Y.Q."/>
            <person name="Zhou H."/>
            <person name="Devos K.M."/>
            <person name="Bennetzen J.L."/>
            <person name="Unver T."/>
            <person name="Budak H."/>
            <person name="Gulick P.J."/>
            <person name="Galiba G."/>
            <person name="Kalapos B."/>
            <person name="Nelson D.R."/>
            <person name="Li P."/>
            <person name="You F.M."/>
            <person name="Luo M.C."/>
            <person name="Dvorak J."/>
        </authorList>
    </citation>
    <scope>NUCLEOTIDE SEQUENCE [LARGE SCALE GENOMIC DNA]</scope>
    <source>
        <strain evidence="8">cv. AL8/78</strain>
    </source>
</reference>
<keyword evidence="5 7" id="KW-1133">Transmembrane helix</keyword>
<evidence type="ECO:0000256" key="2">
    <source>
        <dbReference type="ARBA" id="ARBA00007863"/>
    </source>
</evidence>
<organism evidence="8 9">
    <name type="scientific">Aegilops tauschii subsp. strangulata</name>
    <name type="common">Goatgrass</name>
    <dbReference type="NCBI Taxonomy" id="200361"/>
    <lineage>
        <taxon>Eukaryota</taxon>
        <taxon>Viridiplantae</taxon>
        <taxon>Streptophyta</taxon>
        <taxon>Embryophyta</taxon>
        <taxon>Tracheophyta</taxon>
        <taxon>Spermatophyta</taxon>
        <taxon>Magnoliopsida</taxon>
        <taxon>Liliopsida</taxon>
        <taxon>Poales</taxon>
        <taxon>Poaceae</taxon>
        <taxon>BOP clade</taxon>
        <taxon>Pooideae</taxon>
        <taxon>Triticodae</taxon>
        <taxon>Triticeae</taxon>
        <taxon>Triticinae</taxon>
        <taxon>Aegilops</taxon>
    </lineage>
</organism>
<proteinExistence type="inferred from homology"/>
<dbReference type="Pfam" id="PF06027">
    <property type="entry name" value="SLC35F"/>
    <property type="match status" value="1"/>
</dbReference>
<dbReference type="GO" id="GO:0022857">
    <property type="term" value="F:transmembrane transporter activity"/>
    <property type="evidence" value="ECO:0007669"/>
    <property type="project" value="InterPro"/>
</dbReference>
<feature type="transmembrane region" description="Helical" evidence="7">
    <location>
        <begin position="131"/>
        <end position="148"/>
    </location>
</feature>
<name>A0A453PQV0_AEGTS</name>
<reference evidence="8" key="4">
    <citation type="submission" date="2019-03" db="UniProtKB">
        <authorList>
            <consortium name="EnsemblPlants"/>
        </authorList>
    </citation>
    <scope>IDENTIFICATION</scope>
</reference>
<evidence type="ECO:0000313" key="8">
    <source>
        <dbReference type="EnsemblPlants" id="AET6Gv20817400.7"/>
    </source>
</evidence>
<accession>A0A453PQV0</accession>
<evidence type="ECO:0000256" key="5">
    <source>
        <dbReference type="ARBA" id="ARBA00022989"/>
    </source>
</evidence>
<sequence length="153" mass="17315">TTCGQFHGLSWPCPRHFTLPHPEVRLLLLGIRSERTTSGQFLSPPGEDYSPGRFRSPPGLQHEIPDQKGNKAEWHGDQFQMCICSRETKDNKDPGRTPLLGDALVDARTVCFAFRNVGEEYYIKKNDRVEFIAILGLFGLLVSTIRMYPLHSS</sequence>
<dbReference type="PANTHER" id="PTHR14233">
    <property type="entry name" value="DUF914-RELATED"/>
    <property type="match status" value="1"/>
</dbReference>
<keyword evidence="4 7" id="KW-0812">Transmembrane</keyword>
<dbReference type="InterPro" id="IPR052221">
    <property type="entry name" value="SLC35F_Transporter"/>
</dbReference>
<reference evidence="9" key="1">
    <citation type="journal article" date="2014" name="Science">
        <title>Ancient hybridizations among the ancestral genomes of bread wheat.</title>
        <authorList>
            <consortium name="International Wheat Genome Sequencing Consortium,"/>
            <person name="Marcussen T."/>
            <person name="Sandve S.R."/>
            <person name="Heier L."/>
            <person name="Spannagl M."/>
            <person name="Pfeifer M."/>
            <person name="Jakobsen K.S."/>
            <person name="Wulff B.B."/>
            <person name="Steuernagel B."/>
            <person name="Mayer K.F."/>
            <person name="Olsen O.A."/>
        </authorList>
    </citation>
    <scope>NUCLEOTIDE SEQUENCE [LARGE SCALE GENOMIC DNA]</scope>
    <source>
        <strain evidence="9">cv. AL8/78</strain>
    </source>
</reference>
<evidence type="ECO:0000256" key="7">
    <source>
        <dbReference type="SAM" id="Phobius"/>
    </source>
</evidence>
<evidence type="ECO:0000256" key="6">
    <source>
        <dbReference type="ARBA" id="ARBA00023136"/>
    </source>
</evidence>
<protein>
    <submittedName>
        <fullName evidence="8">Uncharacterized protein</fullName>
    </submittedName>
</protein>